<dbReference type="SUPFAM" id="SSF56672">
    <property type="entry name" value="DNA/RNA polymerases"/>
    <property type="match status" value="1"/>
</dbReference>
<feature type="compositionally biased region" description="Low complexity" evidence="4">
    <location>
        <begin position="137"/>
        <end position="149"/>
    </location>
</feature>
<dbReference type="InterPro" id="IPR001452">
    <property type="entry name" value="SH3_domain"/>
</dbReference>
<dbReference type="PROSITE" id="PS50879">
    <property type="entry name" value="RNASE_H_1"/>
    <property type="match status" value="1"/>
</dbReference>
<reference evidence="7" key="1">
    <citation type="journal article" date="2023" name="Front. Mar. Sci.">
        <title>A new Merluccius polli reference genome to investigate the effects of global change in West African waters.</title>
        <authorList>
            <person name="Mateo J.L."/>
            <person name="Blanco-Fernandez C."/>
            <person name="Garcia-Vazquez E."/>
            <person name="Machado-Schiaffino G."/>
        </authorList>
    </citation>
    <scope>NUCLEOTIDE SEQUENCE</scope>
    <source>
        <strain evidence="7">C29</strain>
        <tissue evidence="7">Fin</tissue>
    </source>
</reference>
<gene>
    <name evidence="7" type="primary">gag-pol_9</name>
    <name evidence="7" type="ORF">N1851_025387</name>
</gene>
<comment type="caution">
    <text evidence="7">The sequence shown here is derived from an EMBL/GenBank/DDBJ whole genome shotgun (WGS) entry which is preliminary data.</text>
</comment>
<feature type="coiled-coil region" evidence="3">
    <location>
        <begin position="707"/>
        <end position="746"/>
    </location>
</feature>
<evidence type="ECO:0000259" key="5">
    <source>
        <dbReference type="PROSITE" id="PS50002"/>
    </source>
</evidence>
<evidence type="ECO:0000313" key="7">
    <source>
        <dbReference type="EMBL" id="KAK0138293.1"/>
    </source>
</evidence>
<evidence type="ECO:0000259" key="6">
    <source>
        <dbReference type="PROSITE" id="PS50879"/>
    </source>
</evidence>
<proteinExistence type="predicted"/>
<evidence type="ECO:0000313" key="8">
    <source>
        <dbReference type="Proteomes" id="UP001174136"/>
    </source>
</evidence>
<feature type="region of interest" description="Disordered" evidence="4">
    <location>
        <begin position="801"/>
        <end position="835"/>
    </location>
</feature>
<feature type="compositionally biased region" description="Basic residues" evidence="4">
    <location>
        <begin position="814"/>
        <end position="828"/>
    </location>
</feature>
<dbReference type="InterPro" id="IPR012337">
    <property type="entry name" value="RNaseH-like_sf"/>
</dbReference>
<feature type="compositionally biased region" description="Acidic residues" evidence="4">
    <location>
        <begin position="339"/>
        <end position="352"/>
    </location>
</feature>
<dbReference type="Gene3D" id="3.10.20.370">
    <property type="match status" value="1"/>
</dbReference>
<feature type="domain" description="SH3" evidence="5">
    <location>
        <begin position="422"/>
        <end position="483"/>
    </location>
</feature>
<dbReference type="InterPro" id="IPR036397">
    <property type="entry name" value="RNaseH_sf"/>
</dbReference>
<dbReference type="SMART" id="SM00326">
    <property type="entry name" value="SH3"/>
    <property type="match status" value="1"/>
</dbReference>
<dbReference type="InterPro" id="IPR041577">
    <property type="entry name" value="RT_RNaseH_2"/>
</dbReference>
<dbReference type="Proteomes" id="UP001174136">
    <property type="component" value="Unassembled WGS sequence"/>
</dbReference>
<dbReference type="Pfam" id="PF00075">
    <property type="entry name" value="RNase_H"/>
    <property type="match status" value="1"/>
</dbReference>
<dbReference type="Pfam" id="PF14604">
    <property type="entry name" value="SH3_9"/>
    <property type="match status" value="1"/>
</dbReference>
<feature type="compositionally biased region" description="Low complexity" evidence="4">
    <location>
        <begin position="211"/>
        <end position="223"/>
    </location>
</feature>
<dbReference type="GO" id="GO:0003676">
    <property type="term" value="F:nucleic acid binding"/>
    <property type="evidence" value="ECO:0007669"/>
    <property type="project" value="InterPro"/>
</dbReference>
<protein>
    <submittedName>
        <fullName evidence="7">Gag-pol polyprotein</fullName>
    </submittedName>
</protein>
<feature type="region of interest" description="Disordered" evidence="4">
    <location>
        <begin position="262"/>
        <end position="419"/>
    </location>
</feature>
<feature type="compositionally biased region" description="Low complexity" evidence="4">
    <location>
        <begin position="314"/>
        <end position="325"/>
    </location>
</feature>
<feature type="compositionally biased region" description="Polar residues" evidence="4">
    <location>
        <begin position="389"/>
        <end position="401"/>
    </location>
</feature>
<evidence type="ECO:0000256" key="2">
    <source>
        <dbReference type="PROSITE-ProRule" id="PRU00192"/>
    </source>
</evidence>
<accession>A0AA47MDJ3</accession>
<evidence type="ECO:0000256" key="3">
    <source>
        <dbReference type="SAM" id="Coils"/>
    </source>
</evidence>
<feature type="compositionally biased region" description="Polar residues" evidence="4">
    <location>
        <begin position="188"/>
        <end position="210"/>
    </location>
</feature>
<dbReference type="InterPro" id="IPR002156">
    <property type="entry name" value="RNaseH_domain"/>
</dbReference>
<evidence type="ECO:0000256" key="1">
    <source>
        <dbReference type="ARBA" id="ARBA00022443"/>
    </source>
</evidence>
<organism evidence="7 8">
    <name type="scientific">Merluccius polli</name>
    <name type="common">Benguela hake</name>
    <name type="synonym">Merluccius cadenati</name>
    <dbReference type="NCBI Taxonomy" id="89951"/>
    <lineage>
        <taxon>Eukaryota</taxon>
        <taxon>Metazoa</taxon>
        <taxon>Chordata</taxon>
        <taxon>Craniata</taxon>
        <taxon>Vertebrata</taxon>
        <taxon>Euteleostomi</taxon>
        <taxon>Actinopterygii</taxon>
        <taxon>Neopterygii</taxon>
        <taxon>Teleostei</taxon>
        <taxon>Neoteleostei</taxon>
        <taxon>Acanthomorphata</taxon>
        <taxon>Zeiogadaria</taxon>
        <taxon>Gadariae</taxon>
        <taxon>Gadiformes</taxon>
        <taxon>Gadoidei</taxon>
        <taxon>Merlucciidae</taxon>
        <taxon>Merluccius</taxon>
    </lineage>
</organism>
<name>A0AA47MDJ3_MERPO</name>
<keyword evidence="1 2" id="KW-0728">SH3 domain</keyword>
<dbReference type="InterPro" id="IPR043128">
    <property type="entry name" value="Rev_trsase/Diguanyl_cyclase"/>
</dbReference>
<dbReference type="Gene3D" id="2.30.30.40">
    <property type="entry name" value="SH3 Domains"/>
    <property type="match status" value="1"/>
</dbReference>
<dbReference type="SUPFAM" id="SSF50044">
    <property type="entry name" value="SH3-domain"/>
    <property type="match status" value="1"/>
</dbReference>
<dbReference type="PANTHER" id="PTHR33064">
    <property type="entry name" value="POL PROTEIN"/>
    <property type="match status" value="1"/>
</dbReference>
<dbReference type="InterPro" id="IPR043502">
    <property type="entry name" value="DNA/RNA_pol_sf"/>
</dbReference>
<sequence length="1225" mass="136896">MGDRKIGVLDRDAQMRRVDVFLTASTEAGAGSEGKKKWLKRHVKYRQSWERSGLVPRTGLTEAHLRRVEVWVNIETDRVACLSLNKGSAAARADRSERARQTQVRSRVLVAAYRNTLSTPPALAQSVVEGSLPDSKPPNTHTSTPTTPTDSEQAPTKTPLPDLSPPSYLTHPPDDVTKNPHPHLYPSLNDTPTQYNQDFPPLSQTKTPLSQTETTQPHTTTPHPHMTTLQAPVLNIPECNLQPGEQEWRVKIKGKTYCAPAKPQAPQVTRRKGICGPMGAIPPRKQNQGAPHKTKKTSTHRETPQKKPDDISETGDSSPSSSYSSSEEEVPAPEKVMMQDEDQDPDDGEDEASQGPIPRRRRRAQSVNHRDASPTKPASRRPLNPVPRPQTSTPRASTHTTSRPDIKKRLSTTQQEHEEMVSKTTIYKALYAFTSYHPHELSLNVDDVIQVKEPAEREEGWVLGSKDGQTGWVPDVFLEEEDAIHHRTQLLRTPQREGVTTRGQATRGRQATGANYMAPLMNQEEGRPPVYNPWSHRDMKALYASLPSVHEGANAWIRALEEGCSGDNLGMGDIRAILTKAATVPIAQDIEQAAGTSRLPDRYPFDPYRERYWVALREAFPNTNAGDCVAGLERKAGETGYAYIARARTLWADGFGQAPEPGTSDEIMLRSAIIHGLPASCQTRLKDVSGLARKSPKDWNEKVCHAVEREQEKEVQDEEEEREMRRRLIKIQLQEATKRLNDEKKTDKEKLKVASILPASAPLVATQQELQPQQNYNQGFTQQQQRPQQHYNQGYAQQQYHNNNQGYQGPSRRGWFHGRQRGGRRGRGGSRQPQQEGCFRCQALDHWVEHCHLDPTRELTRISIPATTASRQYLPDFTERTADLRQLTNVAGSKNLRAKLDWTATADTAFKELKQALYSAAELRAPDYTVPFHLDVSQKGIYVAATLWQPKNGKRRVLHYHSSTLPIPEQGLPGCAKHLRAIAQSLQRTLHLTMHNPTVVHTSHGVKAAVEASRFTLTTAVTWQRLSNTLLAPNVTYSTEGVNMADPYPTQKDGSPHDCTENIQKELKIRPDLEGNPQEGAKEVWYTYGCCYKDPTGANIASWAVVQQEDNGFCHTLFSGLLPDHPSSQRAELMAMVIALEGAKDKVVDIYTDSNYVYEMCHVNGSQAERRGMTTSTGKPLKHQDLVLRLLAAIRLPYKVSIIKCQGHTKGNSAITRGNNAAYQS</sequence>
<feature type="region of interest" description="Disordered" evidence="4">
    <location>
        <begin position="121"/>
        <end position="223"/>
    </location>
</feature>
<dbReference type="GO" id="GO:0004523">
    <property type="term" value="F:RNA-DNA hybrid ribonuclease activity"/>
    <property type="evidence" value="ECO:0007669"/>
    <property type="project" value="InterPro"/>
</dbReference>
<feature type="compositionally biased region" description="Low complexity" evidence="4">
    <location>
        <begin position="801"/>
        <end position="813"/>
    </location>
</feature>
<keyword evidence="8" id="KW-1185">Reference proteome</keyword>
<dbReference type="Gene3D" id="3.30.70.270">
    <property type="match status" value="1"/>
</dbReference>
<dbReference type="PANTHER" id="PTHR33064:SF37">
    <property type="entry name" value="RIBONUCLEASE H"/>
    <property type="match status" value="1"/>
</dbReference>
<dbReference type="PROSITE" id="PS50002">
    <property type="entry name" value="SH3"/>
    <property type="match status" value="1"/>
</dbReference>
<dbReference type="SUPFAM" id="SSF53098">
    <property type="entry name" value="Ribonuclease H-like"/>
    <property type="match status" value="1"/>
</dbReference>
<dbReference type="GO" id="GO:0006259">
    <property type="term" value="P:DNA metabolic process"/>
    <property type="evidence" value="ECO:0007669"/>
    <property type="project" value="UniProtKB-ARBA"/>
</dbReference>
<feature type="domain" description="RNase H type-1" evidence="6">
    <location>
        <begin position="1079"/>
        <end position="1225"/>
    </location>
</feature>
<dbReference type="InterPro" id="IPR036028">
    <property type="entry name" value="SH3-like_dom_sf"/>
</dbReference>
<dbReference type="EMBL" id="JAOPHQ010004673">
    <property type="protein sequence ID" value="KAK0138293.1"/>
    <property type="molecule type" value="Genomic_DNA"/>
</dbReference>
<dbReference type="Pfam" id="PF17919">
    <property type="entry name" value="RT_RNaseH_2"/>
    <property type="match status" value="1"/>
</dbReference>
<keyword evidence="3" id="KW-0175">Coiled coil</keyword>
<dbReference type="AlphaFoldDB" id="A0AA47MDJ3"/>
<dbReference type="Gene3D" id="3.30.420.10">
    <property type="entry name" value="Ribonuclease H-like superfamily/Ribonuclease H"/>
    <property type="match status" value="1"/>
</dbReference>
<feature type="compositionally biased region" description="Basic and acidic residues" evidence="4">
    <location>
        <begin position="299"/>
        <end position="310"/>
    </location>
</feature>
<evidence type="ECO:0000256" key="4">
    <source>
        <dbReference type="SAM" id="MobiDB-lite"/>
    </source>
</evidence>
<dbReference type="InterPro" id="IPR051320">
    <property type="entry name" value="Viral_Replic_Matur_Polypro"/>
</dbReference>